<accession>A0A815AKK0</accession>
<sequence>NLLLRTAFGLLIFIYVNAQNQLVEVATSPEYQWNGVALTKNGRMFASFPRAISDATISVAEILPTNVIKPLPGGDWNTFDPRNSSANPENRFVNVNAVLTDINDNLWVVDSGMIGNKTIQNAAKLIKINLQNNMVERIYSVSSLNPPEGFALNDVRIGSQYAFLTESGIGSIVIINLQSGEVRRVLDKHPSTKFDAPTVVRLEGRKLLDEKGEPKTMQNNQLELTPDEKTLLYKPPFSYNWWKISVADLTNESLTETQLEDRVIKGSETMPTGGTTMDNEGNIYLMDLERRAVWRQKPDGSLSLIVRDERIIWGDASEYNGLIRGQHDALAYPSIRLLYDLTTNRTFDNIVPNYICYEPTFCEGVFKPTVVINKSSCEVYEEFNMTEYYFKQNWTTLFYNIHRLFSLCLIDKPMVRNDDNNLFRCSDYTYISRQRQYDGWCDCPNDEIISVIINTCNINLTDRFHCDRYNQCITKRKVGNNKAPLIQKNCKFLFFT</sequence>
<dbReference type="EMBL" id="CAJOBA010008676">
    <property type="protein sequence ID" value="CAF3834026.1"/>
    <property type="molecule type" value="Genomic_DNA"/>
</dbReference>
<proteinExistence type="inferred from homology"/>
<feature type="signal peptide" evidence="4">
    <location>
        <begin position="1"/>
        <end position="18"/>
    </location>
</feature>
<dbReference type="EMBL" id="CAJNOK010008661">
    <property type="protein sequence ID" value="CAF1069496.1"/>
    <property type="molecule type" value="Genomic_DNA"/>
</dbReference>
<dbReference type="EMBL" id="CAJOBC010017777">
    <property type="protein sequence ID" value="CAF4034307.1"/>
    <property type="molecule type" value="Genomic_DNA"/>
</dbReference>
<dbReference type="OrthoDB" id="7776143at2759"/>
<gene>
    <name evidence="6" type="ORF">GPM918_LOCUS26498</name>
    <name evidence="5" type="ORF">OVA965_LOCUS17822</name>
    <name evidence="8" type="ORF">SRO942_LOCUS26665</name>
    <name evidence="7" type="ORF">TMI583_LOCUS17833</name>
</gene>
<evidence type="ECO:0000313" key="7">
    <source>
        <dbReference type="EMBL" id="CAF3834026.1"/>
    </source>
</evidence>
<feature type="non-terminal residue" evidence="6">
    <location>
        <position position="1"/>
    </location>
</feature>
<dbReference type="Proteomes" id="UP000682733">
    <property type="component" value="Unassembled WGS sequence"/>
</dbReference>
<evidence type="ECO:0000256" key="1">
    <source>
        <dbReference type="ARBA" id="ARBA00004613"/>
    </source>
</evidence>
<dbReference type="Proteomes" id="UP000677228">
    <property type="component" value="Unassembled WGS sequence"/>
</dbReference>
<dbReference type="Proteomes" id="UP000681722">
    <property type="component" value="Unassembled WGS sequence"/>
</dbReference>
<dbReference type="AlphaFoldDB" id="A0A815AKK0"/>
<protein>
    <submittedName>
        <fullName evidence="6">Uncharacterized protein</fullName>
    </submittedName>
</protein>
<evidence type="ECO:0000256" key="3">
    <source>
        <dbReference type="ARBA" id="ARBA00022525"/>
    </source>
</evidence>
<dbReference type="Gene3D" id="2.120.10.30">
    <property type="entry name" value="TolB, C-terminal domain"/>
    <property type="match status" value="1"/>
</dbReference>
<evidence type="ECO:0000313" key="9">
    <source>
        <dbReference type="Proteomes" id="UP000663829"/>
    </source>
</evidence>
<name>A0A815AKK0_9BILA</name>
<evidence type="ECO:0000256" key="4">
    <source>
        <dbReference type="SAM" id="SignalP"/>
    </source>
</evidence>
<dbReference type="PANTHER" id="PTHR10009">
    <property type="entry name" value="PROTEIN YELLOW-RELATED"/>
    <property type="match status" value="1"/>
</dbReference>
<reference evidence="6" key="1">
    <citation type="submission" date="2021-02" db="EMBL/GenBank/DDBJ databases">
        <authorList>
            <person name="Nowell W R."/>
        </authorList>
    </citation>
    <scope>NUCLEOTIDE SEQUENCE</scope>
</reference>
<dbReference type="SUPFAM" id="SSF101898">
    <property type="entry name" value="NHL repeat"/>
    <property type="match status" value="1"/>
</dbReference>
<keyword evidence="9" id="KW-1185">Reference proteome</keyword>
<dbReference type="EMBL" id="CAJNOQ010010700">
    <property type="protein sequence ID" value="CAF1258739.1"/>
    <property type="molecule type" value="Genomic_DNA"/>
</dbReference>
<dbReference type="PANTHER" id="PTHR10009:SF18">
    <property type="entry name" value="PROTEIN YELLOW-LIKE PROTEIN"/>
    <property type="match status" value="1"/>
</dbReference>
<dbReference type="Proteomes" id="UP000663829">
    <property type="component" value="Unassembled WGS sequence"/>
</dbReference>
<dbReference type="InterPro" id="IPR011042">
    <property type="entry name" value="6-blade_b-propeller_TolB-like"/>
</dbReference>
<comment type="caution">
    <text evidence="6">The sequence shown here is derived from an EMBL/GenBank/DDBJ whole genome shotgun (WGS) entry which is preliminary data.</text>
</comment>
<feature type="chain" id="PRO_5036226844" evidence="4">
    <location>
        <begin position="19"/>
        <end position="496"/>
    </location>
</feature>
<keyword evidence="3" id="KW-0964">Secreted</keyword>
<evidence type="ECO:0000313" key="8">
    <source>
        <dbReference type="EMBL" id="CAF4034307.1"/>
    </source>
</evidence>
<dbReference type="Pfam" id="PF03022">
    <property type="entry name" value="MRJP"/>
    <property type="match status" value="1"/>
</dbReference>
<comment type="similarity">
    <text evidence="2">Belongs to the major royal jelly protein family.</text>
</comment>
<evidence type="ECO:0000256" key="2">
    <source>
        <dbReference type="ARBA" id="ARBA00009127"/>
    </source>
</evidence>
<comment type="subcellular location">
    <subcellularLocation>
        <location evidence="1">Secreted</location>
    </subcellularLocation>
</comment>
<dbReference type="InterPro" id="IPR017996">
    <property type="entry name" value="MRJP/yellow-related"/>
</dbReference>
<evidence type="ECO:0000313" key="6">
    <source>
        <dbReference type="EMBL" id="CAF1258739.1"/>
    </source>
</evidence>
<evidence type="ECO:0000313" key="5">
    <source>
        <dbReference type="EMBL" id="CAF1069496.1"/>
    </source>
</evidence>
<keyword evidence="4" id="KW-0732">Signal</keyword>
<dbReference type="GO" id="GO:0005576">
    <property type="term" value="C:extracellular region"/>
    <property type="evidence" value="ECO:0007669"/>
    <property type="project" value="UniProtKB-SubCell"/>
</dbReference>
<organism evidence="6 9">
    <name type="scientific">Didymodactylos carnosus</name>
    <dbReference type="NCBI Taxonomy" id="1234261"/>
    <lineage>
        <taxon>Eukaryota</taxon>
        <taxon>Metazoa</taxon>
        <taxon>Spiralia</taxon>
        <taxon>Gnathifera</taxon>
        <taxon>Rotifera</taxon>
        <taxon>Eurotatoria</taxon>
        <taxon>Bdelloidea</taxon>
        <taxon>Philodinida</taxon>
        <taxon>Philodinidae</taxon>
        <taxon>Didymodactylos</taxon>
    </lineage>
</organism>